<dbReference type="AlphaFoldDB" id="A0A918ZLV1"/>
<dbReference type="PANTHER" id="PTHR42683">
    <property type="entry name" value="ALDEHYDE REDUCTASE"/>
    <property type="match status" value="1"/>
</dbReference>
<comment type="cofactor">
    <cofactor evidence="1 7">
        <name>Zn(2+)</name>
        <dbReference type="ChEBI" id="CHEBI:29105"/>
    </cofactor>
</comment>
<reference evidence="10" key="2">
    <citation type="submission" date="2020-09" db="EMBL/GenBank/DDBJ databases">
        <authorList>
            <person name="Sun Q."/>
            <person name="Ohkuma M."/>
        </authorList>
    </citation>
    <scope>NUCLEOTIDE SEQUENCE</scope>
    <source>
        <strain evidence="10">JCM 4784</strain>
    </source>
</reference>
<evidence type="ECO:0000259" key="9">
    <source>
        <dbReference type="SMART" id="SM00829"/>
    </source>
</evidence>
<dbReference type="InterPro" id="IPR047109">
    <property type="entry name" value="CAD-like"/>
</dbReference>
<dbReference type="GO" id="GO:0008106">
    <property type="term" value="F:alcohol dehydrogenase (NADP+) activity"/>
    <property type="evidence" value="ECO:0007669"/>
    <property type="project" value="UniProtKB-EC"/>
</dbReference>
<comment type="similarity">
    <text evidence="7">Belongs to the zinc-containing alcohol dehydrogenase family.</text>
</comment>
<dbReference type="Gene3D" id="3.90.180.10">
    <property type="entry name" value="Medium-chain alcohol dehydrogenases, catalytic domain"/>
    <property type="match status" value="1"/>
</dbReference>
<organism evidence="10 11">
    <name type="scientific">Streptomyces longispororuber</name>
    <dbReference type="NCBI Taxonomy" id="68230"/>
    <lineage>
        <taxon>Bacteria</taxon>
        <taxon>Bacillati</taxon>
        <taxon>Actinomycetota</taxon>
        <taxon>Actinomycetes</taxon>
        <taxon>Kitasatosporales</taxon>
        <taxon>Streptomycetaceae</taxon>
        <taxon>Streptomyces</taxon>
    </lineage>
</organism>
<comment type="caution">
    <text evidence="10">The sequence shown here is derived from an EMBL/GenBank/DDBJ whole genome shotgun (WGS) entry which is preliminary data.</text>
</comment>
<dbReference type="PROSITE" id="PS00059">
    <property type="entry name" value="ADH_ZINC"/>
    <property type="match status" value="1"/>
</dbReference>
<dbReference type="InterPro" id="IPR002328">
    <property type="entry name" value="ADH_Zn_CS"/>
</dbReference>
<feature type="domain" description="Enoyl reductase (ER)" evidence="9">
    <location>
        <begin position="56"/>
        <end position="386"/>
    </location>
</feature>
<evidence type="ECO:0000256" key="2">
    <source>
        <dbReference type="ARBA" id="ARBA00022723"/>
    </source>
</evidence>
<evidence type="ECO:0000256" key="7">
    <source>
        <dbReference type="RuleBase" id="RU361277"/>
    </source>
</evidence>
<keyword evidence="4" id="KW-0560">Oxidoreductase</keyword>
<protein>
    <recommendedName>
        <fullName evidence="5">alcohol dehydrogenase (NADP(+))</fullName>
        <ecNumber evidence="5">1.1.1.2</ecNumber>
    </recommendedName>
</protein>
<sequence length="391" mass="40774">MSPGAADSLDSMTAETTHTTAASAPAASAPAASAPAASAPAASAGVRHVPAYAAPAASAPLERTTVPRRAVGEHDVLIDIKYAGICHSDIHQARDGWGEGIFPMVPGHEIAGVVAEVGPGVTKFAVGDRVGVGCMVDSCRTCEACEAGLEQYCERGNIQTYNALDKNGEPTYGGYATQIVVDEAFTLRIPDGLSLDVAAPLLCAGITTYSPLAHWNAGPGKKVAVVGLGGLGHMAVKIAHAMGAEVTVLSQSLRKKDDGLRLGADHYYATSDEATFEQLAGAFDLIVSTVSAPLPFDKYLGLLRTDGALVNVGAPEEPVSLNVFSLMLRRKTLAGSAIGGIRETQEMLDFCAAHGLGADIELIRADQINEAYERVLRSDVRYRFVIDTATI</sequence>
<dbReference type="Pfam" id="PF08240">
    <property type="entry name" value="ADH_N"/>
    <property type="match status" value="1"/>
</dbReference>
<dbReference type="InterPro" id="IPR013149">
    <property type="entry name" value="ADH-like_C"/>
</dbReference>
<dbReference type="EC" id="1.1.1.2" evidence="5"/>
<gene>
    <name evidence="10" type="ORF">GCM10018785_27690</name>
</gene>
<dbReference type="Proteomes" id="UP000608024">
    <property type="component" value="Unassembled WGS sequence"/>
</dbReference>
<dbReference type="InterPro" id="IPR013154">
    <property type="entry name" value="ADH-like_N"/>
</dbReference>
<dbReference type="Gene3D" id="3.40.50.720">
    <property type="entry name" value="NAD(P)-binding Rossmann-like Domain"/>
    <property type="match status" value="1"/>
</dbReference>
<evidence type="ECO:0000256" key="5">
    <source>
        <dbReference type="ARBA" id="ARBA00024074"/>
    </source>
</evidence>
<keyword evidence="2 7" id="KW-0479">Metal-binding</keyword>
<keyword evidence="11" id="KW-1185">Reference proteome</keyword>
<evidence type="ECO:0000256" key="1">
    <source>
        <dbReference type="ARBA" id="ARBA00001947"/>
    </source>
</evidence>
<dbReference type="EMBL" id="BNBT01000033">
    <property type="protein sequence ID" value="GHE56913.1"/>
    <property type="molecule type" value="Genomic_DNA"/>
</dbReference>
<evidence type="ECO:0000313" key="10">
    <source>
        <dbReference type="EMBL" id="GHE56913.1"/>
    </source>
</evidence>
<feature type="compositionally biased region" description="Polar residues" evidence="8">
    <location>
        <begin position="10"/>
        <end position="20"/>
    </location>
</feature>
<evidence type="ECO:0000256" key="4">
    <source>
        <dbReference type="ARBA" id="ARBA00023002"/>
    </source>
</evidence>
<evidence type="ECO:0000256" key="8">
    <source>
        <dbReference type="SAM" id="MobiDB-lite"/>
    </source>
</evidence>
<dbReference type="InterPro" id="IPR011032">
    <property type="entry name" value="GroES-like_sf"/>
</dbReference>
<dbReference type="GO" id="GO:0008270">
    <property type="term" value="F:zinc ion binding"/>
    <property type="evidence" value="ECO:0007669"/>
    <property type="project" value="InterPro"/>
</dbReference>
<proteinExistence type="inferred from homology"/>
<dbReference type="SMART" id="SM00829">
    <property type="entry name" value="PKS_ER"/>
    <property type="match status" value="1"/>
</dbReference>
<dbReference type="SUPFAM" id="SSF50129">
    <property type="entry name" value="GroES-like"/>
    <property type="match status" value="1"/>
</dbReference>
<evidence type="ECO:0000256" key="6">
    <source>
        <dbReference type="ARBA" id="ARBA00048262"/>
    </source>
</evidence>
<dbReference type="Pfam" id="PF00107">
    <property type="entry name" value="ADH_zinc_N"/>
    <property type="match status" value="1"/>
</dbReference>
<accession>A0A918ZLV1</accession>
<dbReference type="FunFam" id="3.40.50.720:FF:000022">
    <property type="entry name" value="Cinnamyl alcohol dehydrogenase"/>
    <property type="match status" value="1"/>
</dbReference>
<dbReference type="InterPro" id="IPR036291">
    <property type="entry name" value="NAD(P)-bd_dom_sf"/>
</dbReference>
<evidence type="ECO:0000256" key="3">
    <source>
        <dbReference type="ARBA" id="ARBA00022833"/>
    </source>
</evidence>
<reference evidence="10" key="1">
    <citation type="journal article" date="2014" name="Int. J. Syst. Evol. Microbiol.">
        <title>Complete genome sequence of Corynebacterium casei LMG S-19264T (=DSM 44701T), isolated from a smear-ripened cheese.</title>
        <authorList>
            <consortium name="US DOE Joint Genome Institute (JGI-PGF)"/>
            <person name="Walter F."/>
            <person name="Albersmeier A."/>
            <person name="Kalinowski J."/>
            <person name="Ruckert C."/>
        </authorList>
    </citation>
    <scope>NUCLEOTIDE SEQUENCE</scope>
    <source>
        <strain evidence="10">JCM 4784</strain>
    </source>
</reference>
<dbReference type="InterPro" id="IPR020843">
    <property type="entry name" value="ER"/>
</dbReference>
<comment type="catalytic activity">
    <reaction evidence="6">
        <text>a primary alcohol + NADP(+) = an aldehyde + NADPH + H(+)</text>
        <dbReference type="Rhea" id="RHEA:15937"/>
        <dbReference type="ChEBI" id="CHEBI:15378"/>
        <dbReference type="ChEBI" id="CHEBI:15734"/>
        <dbReference type="ChEBI" id="CHEBI:17478"/>
        <dbReference type="ChEBI" id="CHEBI:57783"/>
        <dbReference type="ChEBI" id="CHEBI:58349"/>
        <dbReference type="EC" id="1.1.1.2"/>
    </reaction>
</comment>
<feature type="region of interest" description="Disordered" evidence="8">
    <location>
        <begin position="1"/>
        <end position="27"/>
    </location>
</feature>
<keyword evidence="3 7" id="KW-0862">Zinc</keyword>
<evidence type="ECO:0000313" key="11">
    <source>
        <dbReference type="Proteomes" id="UP000608024"/>
    </source>
</evidence>
<name>A0A918ZLV1_9ACTN</name>
<dbReference type="SUPFAM" id="SSF51735">
    <property type="entry name" value="NAD(P)-binding Rossmann-fold domains"/>
    <property type="match status" value="1"/>
</dbReference>
<dbReference type="CDD" id="cd05283">
    <property type="entry name" value="CAD1"/>
    <property type="match status" value="1"/>
</dbReference>